<evidence type="ECO:0000259" key="8">
    <source>
        <dbReference type="Pfam" id="PF00326"/>
    </source>
</evidence>
<dbReference type="STRING" id="1754190.A0A1Y2AWE7"/>
<evidence type="ECO:0000256" key="2">
    <source>
        <dbReference type="ARBA" id="ARBA00022670"/>
    </source>
</evidence>
<name>A0A1Y2AWE7_9FUNG</name>
<evidence type="ECO:0000313" key="10">
    <source>
        <dbReference type="Proteomes" id="UP000193920"/>
    </source>
</evidence>
<proteinExistence type="inferred from homology"/>
<dbReference type="EMBL" id="MCOG01000197">
    <property type="protein sequence ID" value="ORY26911.1"/>
    <property type="molecule type" value="Genomic_DNA"/>
</dbReference>
<keyword evidence="5" id="KW-0720">Serine protease</keyword>
<dbReference type="OrthoDB" id="416344at2759"/>
<keyword evidence="4" id="KW-0378">Hydrolase</keyword>
<dbReference type="InterPro" id="IPR011659">
    <property type="entry name" value="WD40"/>
</dbReference>
<evidence type="ECO:0000256" key="5">
    <source>
        <dbReference type="ARBA" id="ARBA00022825"/>
    </source>
</evidence>
<evidence type="ECO:0000256" key="4">
    <source>
        <dbReference type="ARBA" id="ARBA00022801"/>
    </source>
</evidence>
<accession>A0A1Y2AWE7</accession>
<reference evidence="9 10" key="1">
    <citation type="submission" date="2016-08" db="EMBL/GenBank/DDBJ databases">
        <title>A Parts List for Fungal Cellulosomes Revealed by Comparative Genomics.</title>
        <authorList>
            <consortium name="DOE Joint Genome Institute"/>
            <person name="Haitjema C.H."/>
            <person name="Gilmore S.P."/>
            <person name="Henske J.K."/>
            <person name="Solomon K.V."/>
            <person name="De Groot R."/>
            <person name="Kuo A."/>
            <person name="Mondo S.J."/>
            <person name="Salamov A.A."/>
            <person name="Labutti K."/>
            <person name="Zhao Z."/>
            <person name="Chiniquy J."/>
            <person name="Barry K."/>
            <person name="Brewer H.M."/>
            <person name="Purvine S.O."/>
            <person name="Wright A.T."/>
            <person name="Boxma B."/>
            <person name="Van Alen T."/>
            <person name="Hackstein J.H."/>
            <person name="Baker S.E."/>
            <person name="Grigoriev I.V."/>
            <person name="O'Malley M.A."/>
        </authorList>
    </citation>
    <scope>NUCLEOTIDE SEQUENCE [LARGE SCALE GENOMIC DNA]</scope>
    <source>
        <strain evidence="9 10">G1</strain>
    </source>
</reference>
<sequence>MTYKINIELILLFIFIYASNLVKSEMHPFSPLDLVKVKRINAHSISPNSQYMVFDANKYTPENNRKEQNLFITNLKTKSTVQLTSDHADISPFWLNDNTIAFISNRSGKLQLWYTPLDFENLGLLKNETMVQLTKCTTSINNVVYNKNANRLIFSAQAFLNGTMVNDDLYVEHEDNKYTSGMVYDNLFIRHWDTFLKPKVREQLFVVDLNNENGRFSLKNEPVNIMKGNKMECPIAPFGDAGDFSISSDGQTIAFSSRVEEHSQAWNTNTNVYLVNYPIGGEPSKIENLTESNPGYDTSPRISPDGQWIAYLEMREKAYEADKNRIMLYNIETKTYTELVPKWDRSAASITWSLDSTMLYVTAPSLGRVKIYAVQLNEIIEILKKKKKDDDKVPEIPSLVVKELVGTGNNGNIQIIPKGQFKDNTEEILVFTRSTMMKPKEIYCLKVTPWDQLQIENENKEILVEPPKSEAGLTQVSNMNSEFDEEIQVSKPEEFYFKGHNKDLVHGWFLKPVNFDETKKYPLAFLIHGGPQGAWDDSFGLRWNVQSYAGAGYVVAAINFHGSLGYGEQFQRAVSKSWGNDSYNDLMKGLDYILETYSFIDESKVCGLGASYGGFMVNWINGHTDRFACLVNHDGIFDTINAYYTTEELFFTEYEFGGVPWDKKAKKLYDQWNPREFVENWKTPTLVIHGGKDYRLTESEGIATFTALQRLGVKSRFLYFPDENHWVLKQANLLFWYQQIFKWLELFTDDKLIENEKKNELDSDKIKDDVLIIQN</sequence>
<dbReference type="PANTHER" id="PTHR42776">
    <property type="entry name" value="SERINE PEPTIDASE S9 FAMILY MEMBER"/>
    <property type="match status" value="1"/>
</dbReference>
<organism evidence="9 10">
    <name type="scientific">Neocallimastix californiae</name>
    <dbReference type="NCBI Taxonomy" id="1754190"/>
    <lineage>
        <taxon>Eukaryota</taxon>
        <taxon>Fungi</taxon>
        <taxon>Fungi incertae sedis</taxon>
        <taxon>Chytridiomycota</taxon>
        <taxon>Chytridiomycota incertae sedis</taxon>
        <taxon>Neocallimastigomycetes</taxon>
        <taxon>Neocallimastigales</taxon>
        <taxon>Neocallimastigaceae</taxon>
        <taxon>Neocallimastix</taxon>
    </lineage>
</organism>
<feature type="signal peptide" evidence="7">
    <location>
        <begin position="1"/>
        <end position="24"/>
    </location>
</feature>
<dbReference type="Gene3D" id="2.120.10.30">
    <property type="entry name" value="TolB, C-terminal domain"/>
    <property type="match status" value="2"/>
</dbReference>
<feature type="chain" id="PRO_5012553502" description="Dipeptidyl-peptidase V" evidence="7">
    <location>
        <begin position="25"/>
        <end position="775"/>
    </location>
</feature>
<evidence type="ECO:0000256" key="7">
    <source>
        <dbReference type="SAM" id="SignalP"/>
    </source>
</evidence>
<dbReference type="SUPFAM" id="SSF53474">
    <property type="entry name" value="alpha/beta-Hydrolases"/>
    <property type="match status" value="1"/>
</dbReference>
<evidence type="ECO:0000256" key="6">
    <source>
        <dbReference type="ARBA" id="ARBA00032829"/>
    </source>
</evidence>
<comment type="caution">
    <text evidence="9">The sequence shown here is derived from an EMBL/GenBank/DDBJ whole genome shotgun (WGS) entry which is preliminary data.</text>
</comment>
<keyword evidence="2" id="KW-0645">Protease</keyword>
<comment type="similarity">
    <text evidence="1">Belongs to the peptidase S9C family.</text>
</comment>
<dbReference type="GO" id="GO:0004252">
    <property type="term" value="F:serine-type endopeptidase activity"/>
    <property type="evidence" value="ECO:0007669"/>
    <property type="project" value="TreeGrafter"/>
</dbReference>
<dbReference type="InterPro" id="IPR011042">
    <property type="entry name" value="6-blade_b-propeller_TolB-like"/>
</dbReference>
<dbReference type="PANTHER" id="PTHR42776:SF13">
    <property type="entry name" value="DIPEPTIDYL-PEPTIDASE 5"/>
    <property type="match status" value="1"/>
</dbReference>
<keyword evidence="10" id="KW-1185">Reference proteome</keyword>
<dbReference type="Proteomes" id="UP000193920">
    <property type="component" value="Unassembled WGS sequence"/>
</dbReference>
<evidence type="ECO:0000256" key="1">
    <source>
        <dbReference type="ARBA" id="ARBA00010040"/>
    </source>
</evidence>
<evidence type="ECO:0000256" key="3">
    <source>
        <dbReference type="ARBA" id="ARBA00022729"/>
    </source>
</evidence>
<protein>
    <recommendedName>
        <fullName evidence="6">Dipeptidyl-peptidase V</fullName>
    </recommendedName>
</protein>
<gene>
    <name evidence="9" type="ORF">LY90DRAFT_674460</name>
</gene>
<dbReference type="Pfam" id="PF00326">
    <property type="entry name" value="Peptidase_S9"/>
    <property type="match status" value="1"/>
</dbReference>
<dbReference type="FunFam" id="3.40.50.1820:FF:000028">
    <property type="entry name" value="S9 family peptidase"/>
    <property type="match status" value="1"/>
</dbReference>
<keyword evidence="3 7" id="KW-0732">Signal</keyword>
<dbReference type="AlphaFoldDB" id="A0A1Y2AWE7"/>
<dbReference type="Gene3D" id="3.40.50.1820">
    <property type="entry name" value="alpha/beta hydrolase"/>
    <property type="match status" value="1"/>
</dbReference>
<evidence type="ECO:0000313" key="9">
    <source>
        <dbReference type="EMBL" id="ORY26911.1"/>
    </source>
</evidence>
<dbReference type="GO" id="GO:0006508">
    <property type="term" value="P:proteolysis"/>
    <property type="evidence" value="ECO:0007669"/>
    <property type="project" value="UniProtKB-KW"/>
</dbReference>
<dbReference type="SUPFAM" id="SSF82171">
    <property type="entry name" value="DPP6 N-terminal domain-like"/>
    <property type="match status" value="1"/>
</dbReference>
<dbReference type="InterPro" id="IPR029058">
    <property type="entry name" value="AB_hydrolase_fold"/>
</dbReference>
<dbReference type="Pfam" id="PF07676">
    <property type="entry name" value="PD40"/>
    <property type="match status" value="3"/>
</dbReference>
<feature type="domain" description="Peptidase S9 prolyl oligopeptidase catalytic" evidence="8">
    <location>
        <begin position="541"/>
        <end position="745"/>
    </location>
</feature>
<dbReference type="InterPro" id="IPR001375">
    <property type="entry name" value="Peptidase_S9_cat"/>
</dbReference>